<feature type="signal peptide" evidence="1">
    <location>
        <begin position="1"/>
        <end position="24"/>
    </location>
</feature>
<keyword evidence="1" id="KW-0732">Signal</keyword>
<dbReference type="RefSeq" id="WP_132858405.1">
    <property type="nucleotide sequence ID" value="NZ_SMGR01000001.1"/>
</dbReference>
<evidence type="ECO:0000256" key="1">
    <source>
        <dbReference type="SAM" id="SignalP"/>
    </source>
</evidence>
<sequence>MKNFTKSTLAALVGASAISSTAQADDGFRFYGWLNPMYLSVDDGEASYGNAGDNTNAPSRIGFWYENALGAGTLKFHFETALGFNGSVMFGQDKDVDVWEWDQTDLRHVQAIYETNGFGTFSVGQGSTASDMVAAGTDMSGTTLVSKAAVHLNAGGFNFKDSTGGNGPAVKAVFKNFDGPRAGRVRYDSEKFGGGFVVSASAGTEILKEGDDTNFYDVALRYTTETDQMKVRAYTSFMRTEPTSGDSYDSILGAVGVLHKDSGLSGTVTIGNQSNSGDYIFAKVGWQQSWFSFGKTYLSVDAFKSQDMVSDGDDGLAIGLAAVQKIDDANMEVYVGYHTHSYDDTTGKVYNDLDAYMFGARWKF</sequence>
<evidence type="ECO:0000313" key="3">
    <source>
        <dbReference type="Proteomes" id="UP000295673"/>
    </source>
</evidence>
<comment type="caution">
    <text evidence="2">The sequence shown here is derived from an EMBL/GenBank/DDBJ whole genome shotgun (WGS) entry which is preliminary data.</text>
</comment>
<dbReference type="Gene3D" id="2.40.160.10">
    <property type="entry name" value="Porin"/>
    <property type="match status" value="1"/>
</dbReference>
<keyword evidence="3" id="KW-1185">Reference proteome</keyword>
<proteinExistence type="predicted"/>
<dbReference type="OrthoDB" id="974738at2"/>
<dbReference type="EMBL" id="SMGR01000001">
    <property type="protein sequence ID" value="TCL08263.1"/>
    <property type="molecule type" value="Genomic_DNA"/>
</dbReference>
<protein>
    <recommendedName>
        <fullName evidence="4">Porin</fullName>
    </recommendedName>
</protein>
<organism evidence="2 3">
    <name type="scientific">Shimia isoporae</name>
    <dbReference type="NCBI Taxonomy" id="647720"/>
    <lineage>
        <taxon>Bacteria</taxon>
        <taxon>Pseudomonadati</taxon>
        <taxon>Pseudomonadota</taxon>
        <taxon>Alphaproteobacteria</taxon>
        <taxon>Rhodobacterales</taxon>
        <taxon>Roseobacteraceae</taxon>
    </lineage>
</organism>
<feature type="chain" id="PRO_5020797638" description="Porin" evidence="1">
    <location>
        <begin position="25"/>
        <end position="364"/>
    </location>
</feature>
<accession>A0A4R1NNU5</accession>
<dbReference type="AlphaFoldDB" id="A0A4R1NNU5"/>
<name>A0A4R1NNU5_9RHOB</name>
<evidence type="ECO:0008006" key="4">
    <source>
        <dbReference type="Google" id="ProtNLM"/>
    </source>
</evidence>
<gene>
    <name evidence="2" type="ORF">BXY66_0298</name>
</gene>
<dbReference type="InterPro" id="IPR023614">
    <property type="entry name" value="Porin_dom_sf"/>
</dbReference>
<evidence type="ECO:0000313" key="2">
    <source>
        <dbReference type="EMBL" id="TCL08263.1"/>
    </source>
</evidence>
<reference evidence="2 3" key="1">
    <citation type="submission" date="2019-03" db="EMBL/GenBank/DDBJ databases">
        <title>Genomic Encyclopedia of Archaeal and Bacterial Type Strains, Phase II (KMG-II): from individual species to whole genera.</title>
        <authorList>
            <person name="Goeker M."/>
        </authorList>
    </citation>
    <scope>NUCLEOTIDE SEQUENCE [LARGE SCALE GENOMIC DNA]</scope>
    <source>
        <strain evidence="2 3">DSM 26433</strain>
    </source>
</reference>
<dbReference type="Proteomes" id="UP000295673">
    <property type="component" value="Unassembled WGS sequence"/>
</dbReference>
<dbReference type="SUPFAM" id="SSF56935">
    <property type="entry name" value="Porins"/>
    <property type="match status" value="1"/>
</dbReference>